<organism evidence="1 2">
    <name type="scientific">Fusobacterium ulcerans 12-1B</name>
    <dbReference type="NCBI Taxonomy" id="457404"/>
    <lineage>
        <taxon>Bacteria</taxon>
        <taxon>Fusobacteriati</taxon>
        <taxon>Fusobacteriota</taxon>
        <taxon>Fusobacteriia</taxon>
        <taxon>Fusobacteriales</taxon>
        <taxon>Fusobacteriaceae</taxon>
        <taxon>Fusobacterium</taxon>
    </lineage>
</organism>
<gene>
    <name evidence="1" type="ORF">HMPREF0402_00676</name>
</gene>
<dbReference type="PATRIC" id="fig|457404.5.peg.587"/>
<evidence type="ECO:0000313" key="1">
    <source>
        <dbReference type="EMBL" id="EHO83658.1"/>
    </source>
</evidence>
<keyword evidence="2" id="KW-1185">Reference proteome</keyword>
<protein>
    <submittedName>
        <fullName evidence="1">Phage major tail tube protein</fullName>
    </submittedName>
</protein>
<accession>H1PQI3</accession>
<dbReference type="Proteomes" id="UP000003233">
    <property type="component" value="Unassembled WGS sequence"/>
</dbReference>
<reference evidence="1 2" key="1">
    <citation type="submission" date="2012-07" db="EMBL/GenBank/DDBJ databases">
        <title>The Genome Sequence of Fusobacterium ulcerans 12_1B.</title>
        <authorList>
            <consortium name="The Broad Institute Genome Sequencing Platform"/>
            <person name="Earl A."/>
            <person name="Ward D."/>
            <person name="Feldgarden M."/>
            <person name="Gevers D."/>
            <person name="Strauss J."/>
            <person name="Ambrose C.E."/>
            <person name="Allen-Vercoe E."/>
            <person name="Walker B."/>
            <person name="Young S.K."/>
            <person name="Zeng Q."/>
            <person name="Gargeya S."/>
            <person name="Fitzgerald M."/>
            <person name="Haas B."/>
            <person name="Abouelleil A."/>
            <person name="Alvarado L."/>
            <person name="Arachchi H.M."/>
            <person name="Berlin A.M."/>
            <person name="Chapman S.B."/>
            <person name="Goldberg J."/>
            <person name="Griggs A."/>
            <person name="Gujja S."/>
            <person name="Hansen M."/>
            <person name="Howarth C."/>
            <person name="Imamovic A."/>
            <person name="Larimer J."/>
            <person name="McCowen C."/>
            <person name="Montmayeur A."/>
            <person name="Murphy C."/>
            <person name="Neiman D."/>
            <person name="Pearson M."/>
            <person name="Priest M."/>
            <person name="Roberts A."/>
            <person name="Saif S."/>
            <person name="Shea T."/>
            <person name="Sisk P."/>
            <person name="Sykes S."/>
            <person name="Wortman J."/>
            <person name="Nusbaum C."/>
            <person name="Birren B."/>
        </authorList>
    </citation>
    <scope>NUCLEOTIDE SEQUENCE [LARGE SCALE GENOMIC DNA]</scope>
    <source>
        <strain evidence="1 2">12_1B</strain>
    </source>
</reference>
<sequence length="169" mass="18416">MFLAQVIVDAIVRKDGSNEIVGMGTVTLPDLENTVEEVKGLGIGTHEHVIQNLFNSMTLQLKFTGISKNINLGAGKILNLVIQASTGGIETDTHEMEEKKIEISCKGHVKKRTGGELGRGSKNEPEIEIALSYYKLEIDGEVSAEIDVFNRIATVDGEDVYQKTKSILS</sequence>
<dbReference type="InterPro" id="IPR006498">
    <property type="entry name" value="Tail_tube"/>
</dbReference>
<dbReference type="BioCyc" id="FSP457404-HMP:GTSQ-678-MONOMER"/>
<proteinExistence type="predicted"/>
<dbReference type="AlphaFoldDB" id="H1PQI3"/>
<dbReference type="EMBL" id="AGWJ02000002">
    <property type="protein sequence ID" value="EHO83658.1"/>
    <property type="molecule type" value="Genomic_DNA"/>
</dbReference>
<comment type="caution">
    <text evidence="1">The sequence shown here is derived from an EMBL/GenBank/DDBJ whole genome shotgun (WGS) entry which is preliminary data.</text>
</comment>
<dbReference type="RefSeq" id="WP_008696051.1">
    <property type="nucleotide sequence ID" value="NZ_KE161007.1"/>
</dbReference>
<evidence type="ECO:0000313" key="2">
    <source>
        <dbReference type="Proteomes" id="UP000003233"/>
    </source>
</evidence>
<dbReference type="Pfam" id="PF04985">
    <property type="entry name" value="Phage_tube"/>
    <property type="match status" value="1"/>
</dbReference>
<name>H1PQI3_9FUSO</name>
<dbReference type="HOGENOM" id="CLU_130297_0_1_0"/>